<comment type="caution">
    <text evidence="2">The sequence shown here is derived from an EMBL/GenBank/DDBJ whole genome shotgun (WGS) entry which is preliminary data.</text>
</comment>
<feature type="region of interest" description="Disordered" evidence="1">
    <location>
        <begin position="1"/>
        <end position="32"/>
    </location>
</feature>
<feature type="compositionally biased region" description="Basic and acidic residues" evidence="1">
    <location>
        <begin position="23"/>
        <end position="32"/>
    </location>
</feature>
<dbReference type="Proteomes" id="UP001143370">
    <property type="component" value="Unassembled WGS sequence"/>
</dbReference>
<dbReference type="RefSeq" id="WP_213372589.1">
    <property type="nucleotide sequence ID" value="NZ_BSFJ01000005.1"/>
</dbReference>
<accession>A0A9W6MYX6</accession>
<dbReference type="SUPFAM" id="SSF49764">
    <property type="entry name" value="HSP20-like chaperones"/>
    <property type="match status" value="1"/>
</dbReference>
<dbReference type="Gene3D" id="2.60.40.790">
    <property type="match status" value="1"/>
</dbReference>
<dbReference type="AlphaFoldDB" id="A0A9W6MYX6"/>
<feature type="compositionally biased region" description="Basic and acidic residues" evidence="1">
    <location>
        <begin position="1"/>
        <end position="14"/>
    </location>
</feature>
<reference evidence="2" key="1">
    <citation type="journal article" date="2014" name="Int. J. Syst. Evol. Microbiol.">
        <title>Complete genome sequence of Corynebacterium casei LMG S-19264T (=DSM 44701T), isolated from a smear-ripened cheese.</title>
        <authorList>
            <consortium name="US DOE Joint Genome Institute (JGI-PGF)"/>
            <person name="Walter F."/>
            <person name="Albersmeier A."/>
            <person name="Kalinowski J."/>
            <person name="Ruckert C."/>
        </authorList>
    </citation>
    <scope>NUCLEOTIDE SEQUENCE</scope>
    <source>
        <strain evidence="2">VKM B-2484</strain>
    </source>
</reference>
<keyword evidence="3" id="KW-1185">Reference proteome</keyword>
<proteinExistence type="predicted"/>
<protein>
    <submittedName>
        <fullName evidence="2">Uncharacterized protein</fullName>
    </submittedName>
</protein>
<name>A0A9W6MYX6_9HYPH</name>
<organism evidence="2 3">
    <name type="scientific">Ancylobacter dichloromethanicus</name>
    <dbReference type="NCBI Taxonomy" id="518825"/>
    <lineage>
        <taxon>Bacteria</taxon>
        <taxon>Pseudomonadati</taxon>
        <taxon>Pseudomonadota</taxon>
        <taxon>Alphaproteobacteria</taxon>
        <taxon>Hyphomicrobiales</taxon>
        <taxon>Xanthobacteraceae</taxon>
        <taxon>Ancylobacter</taxon>
    </lineage>
</organism>
<dbReference type="EMBL" id="BSFJ01000005">
    <property type="protein sequence ID" value="GLK71412.1"/>
    <property type="molecule type" value="Genomic_DNA"/>
</dbReference>
<evidence type="ECO:0000256" key="1">
    <source>
        <dbReference type="SAM" id="MobiDB-lite"/>
    </source>
</evidence>
<dbReference type="CDD" id="cd06464">
    <property type="entry name" value="ACD_sHsps-like"/>
    <property type="match status" value="1"/>
</dbReference>
<dbReference type="InterPro" id="IPR008978">
    <property type="entry name" value="HSP20-like_chaperone"/>
</dbReference>
<evidence type="ECO:0000313" key="3">
    <source>
        <dbReference type="Proteomes" id="UP001143370"/>
    </source>
</evidence>
<sequence>MTGKDDKDQDEGPHKKAGAKPNARPDADPKTEALADLGAAFRGLGGLVEMLGTLVEKAEDVQREGEFRVKGLGDQARGVYGFSLRTGIGGVPQVRRFGNVTPTAKGPVVEDVREPLVDVFDEADEIIVTAEIPGVAENEISLALDGNRLSLSTTGRHLYAKTITLPGPVDPASLERSHRNGILQAKLRKV</sequence>
<gene>
    <name evidence="2" type="ORF">GCM10017643_15270</name>
</gene>
<evidence type="ECO:0000313" key="2">
    <source>
        <dbReference type="EMBL" id="GLK71412.1"/>
    </source>
</evidence>
<reference evidence="2" key="2">
    <citation type="submission" date="2023-01" db="EMBL/GenBank/DDBJ databases">
        <authorList>
            <person name="Sun Q."/>
            <person name="Evtushenko L."/>
        </authorList>
    </citation>
    <scope>NUCLEOTIDE SEQUENCE</scope>
    <source>
        <strain evidence="2">VKM B-2484</strain>
    </source>
</reference>